<evidence type="ECO:0000313" key="6">
    <source>
        <dbReference type="Proteomes" id="UP000322612"/>
    </source>
</evidence>
<comment type="caution">
    <text evidence="5">The sequence shown here is derived from an EMBL/GenBank/DDBJ whole genome shotgun (WGS) entry which is preliminary data.</text>
</comment>
<dbReference type="NCBIfam" id="TIGR01543">
    <property type="entry name" value="proheadase_HK97"/>
    <property type="match status" value="1"/>
</dbReference>
<keyword evidence="3" id="KW-0378">Hydrolase</keyword>
<evidence type="ECO:0000259" key="4">
    <source>
        <dbReference type="Pfam" id="PF04586"/>
    </source>
</evidence>
<evidence type="ECO:0000256" key="1">
    <source>
        <dbReference type="ARBA" id="ARBA00022612"/>
    </source>
</evidence>
<reference evidence="5 6" key="1">
    <citation type="submission" date="2019-08" db="EMBL/GenBank/DDBJ databases">
        <title>Whole genome sequence analysis of bacterial isolates in patients.</title>
        <authorList>
            <person name="Jeong K.C."/>
        </authorList>
    </citation>
    <scope>NUCLEOTIDE SEQUENCE [LARGE SCALE GENOMIC DNA]</scope>
    <source>
        <strain evidence="5 6">KCJ3K342</strain>
    </source>
</reference>
<evidence type="ECO:0000313" key="5">
    <source>
        <dbReference type="EMBL" id="TYS15584.1"/>
    </source>
</evidence>
<dbReference type="AlphaFoldDB" id="A0AAE9BJR0"/>
<dbReference type="Proteomes" id="UP000322612">
    <property type="component" value="Unassembled WGS sequence"/>
</dbReference>
<evidence type="ECO:0000256" key="3">
    <source>
        <dbReference type="ARBA" id="ARBA00022801"/>
    </source>
</evidence>
<dbReference type="GO" id="GO:0006508">
    <property type="term" value="P:proteolysis"/>
    <property type="evidence" value="ECO:0007669"/>
    <property type="project" value="UniProtKB-KW"/>
</dbReference>
<dbReference type="EMBL" id="VTDZ01000025">
    <property type="protein sequence ID" value="TYS15584.1"/>
    <property type="molecule type" value="Genomic_DNA"/>
</dbReference>
<protein>
    <submittedName>
        <fullName evidence="5">HK97 family phage prohead protease</fullName>
    </submittedName>
</protein>
<sequence>MPDIIKTLSFEETEIKFAGDGQQGIFEGYASVFGNTDSDGDIILPGAFKKTLETQSRKVAMFFNHRQWEIPVGKWDSIQEDSKGLLVRGQLTPGHSGANDLKAAMRHGTVDGMSVGFAVTKDDYSISPNNGGRIFKNISWLKEISVCTFPANELAGVDSMKSIDGIETIRDVESWLRDSVGLSKSQAVGLIARFKSAIRSESEGDPNKPDISALLKSITDFNPTKGK</sequence>
<evidence type="ECO:0000256" key="2">
    <source>
        <dbReference type="ARBA" id="ARBA00022670"/>
    </source>
</evidence>
<dbReference type="InterPro" id="IPR054613">
    <property type="entry name" value="Peptidase_S78_dom"/>
</dbReference>
<dbReference type="RefSeq" id="WP_023315889.1">
    <property type="nucleotide sequence ID" value="NZ_CP118195.1"/>
</dbReference>
<dbReference type="GO" id="GO:0008233">
    <property type="term" value="F:peptidase activity"/>
    <property type="evidence" value="ECO:0007669"/>
    <property type="project" value="UniProtKB-KW"/>
</dbReference>
<keyword evidence="1" id="KW-1188">Viral release from host cell</keyword>
<feature type="domain" description="Prohead serine protease" evidence="4">
    <location>
        <begin position="19"/>
        <end position="164"/>
    </location>
</feature>
<dbReference type="InterPro" id="IPR006433">
    <property type="entry name" value="Prohead_protease"/>
</dbReference>
<name>A0AAE9BJR0_9ENTR</name>
<accession>A0AAE9BJR0</accession>
<organism evidence="5 6">
    <name type="scientific">Enterobacter hormaechei</name>
    <dbReference type="NCBI Taxonomy" id="158836"/>
    <lineage>
        <taxon>Bacteria</taxon>
        <taxon>Pseudomonadati</taxon>
        <taxon>Pseudomonadota</taxon>
        <taxon>Gammaproteobacteria</taxon>
        <taxon>Enterobacterales</taxon>
        <taxon>Enterobacteriaceae</taxon>
        <taxon>Enterobacter</taxon>
        <taxon>Enterobacter cloacae complex</taxon>
    </lineage>
</organism>
<gene>
    <name evidence="5" type="ORF">FZC81_08045</name>
</gene>
<dbReference type="Pfam" id="PF04586">
    <property type="entry name" value="Peptidase_S78"/>
    <property type="match status" value="1"/>
</dbReference>
<keyword evidence="2 5" id="KW-0645">Protease</keyword>
<proteinExistence type="predicted"/>